<evidence type="ECO:0000313" key="9">
    <source>
        <dbReference type="Proteomes" id="UP000177376"/>
    </source>
</evidence>
<feature type="transmembrane region" description="Helical" evidence="6">
    <location>
        <begin position="182"/>
        <end position="201"/>
    </location>
</feature>
<accession>A0A1G1YLF1</accession>
<evidence type="ECO:0000256" key="6">
    <source>
        <dbReference type="SAM" id="Phobius"/>
    </source>
</evidence>
<keyword evidence="3 6" id="KW-0812">Transmembrane</keyword>
<comment type="subcellular location">
    <subcellularLocation>
        <location evidence="1">Cell membrane</location>
        <topology evidence="1">Multi-pass membrane protein</topology>
    </subcellularLocation>
</comment>
<dbReference type="Pfam" id="PF09335">
    <property type="entry name" value="VTT_dom"/>
    <property type="match status" value="1"/>
</dbReference>
<dbReference type="EMBL" id="MHIM01000004">
    <property type="protein sequence ID" value="OGY53091.1"/>
    <property type="molecule type" value="Genomic_DNA"/>
</dbReference>
<sequence>MIISIIDFLSQVVIATIDYIGYGGIFLLMLVESSGIPMPSEVIMPFSGFLVAQGQLNFWAVVIIGTLGNLIGSCLAYLIGLKGGRTLIEKYGRYFLISARDLALAEKWFLKYGDFMVFIGRLLPVIRTYISFPAGLAKMNLKKFLIYTFLGAFIWSTLFAWLGVKMGNNWQLIREELHNFDLVMALLVALAVILYIGRHLYHKKPAA</sequence>
<evidence type="ECO:0000256" key="3">
    <source>
        <dbReference type="ARBA" id="ARBA00022692"/>
    </source>
</evidence>
<protein>
    <submittedName>
        <fullName evidence="8">Alkaline phosphatase</fullName>
    </submittedName>
</protein>
<dbReference type="GO" id="GO:0005886">
    <property type="term" value="C:plasma membrane"/>
    <property type="evidence" value="ECO:0007669"/>
    <property type="project" value="UniProtKB-SubCell"/>
</dbReference>
<keyword evidence="5 6" id="KW-0472">Membrane</keyword>
<dbReference type="AlphaFoldDB" id="A0A1G1YLF1"/>
<evidence type="ECO:0000256" key="5">
    <source>
        <dbReference type="ARBA" id="ARBA00023136"/>
    </source>
</evidence>
<dbReference type="Proteomes" id="UP000177376">
    <property type="component" value="Unassembled WGS sequence"/>
</dbReference>
<gene>
    <name evidence="8" type="ORF">A3A02_00025</name>
</gene>
<evidence type="ECO:0000313" key="8">
    <source>
        <dbReference type="EMBL" id="OGY53091.1"/>
    </source>
</evidence>
<dbReference type="InterPro" id="IPR032816">
    <property type="entry name" value="VTT_dom"/>
</dbReference>
<feature type="domain" description="VTT" evidence="7">
    <location>
        <begin position="39"/>
        <end position="163"/>
    </location>
</feature>
<organism evidence="8 9">
    <name type="scientific">Candidatus Buchananbacteria bacterium RIFCSPLOWO2_01_FULL_39_33</name>
    <dbReference type="NCBI Taxonomy" id="1797543"/>
    <lineage>
        <taxon>Bacteria</taxon>
        <taxon>Candidatus Buchananiibacteriota</taxon>
    </lineage>
</organism>
<keyword evidence="4 6" id="KW-1133">Transmembrane helix</keyword>
<proteinExistence type="predicted"/>
<keyword evidence="2" id="KW-1003">Cell membrane</keyword>
<reference evidence="8 9" key="1">
    <citation type="journal article" date="2016" name="Nat. Commun.">
        <title>Thousands of microbial genomes shed light on interconnected biogeochemical processes in an aquifer system.</title>
        <authorList>
            <person name="Anantharaman K."/>
            <person name="Brown C.T."/>
            <person name="Hug L.A."/>
            <person name="Sharon I."/>
            <person name="Castelle C.J."/>
            <person name="Probst A.J."/>
            <person name="Thomas B.C."/>
            <person name="Singh A."/>
            <person name="Wilkins M.J."/>
            <person name="Karaoz U."/>
            <person name="Brodie E.L."/>
            <person name="Williams K.H."/>
            <person name="Hubbard S.S."/>
            <person name="Banfield J.F."/>
        </authorList>
    </citation>
    <scope>NUCLEOTIDE SEQUENCE [LARGE SCALE GENOMIC DNA]</scope>
</reference>
<evidence type="ECO:0000256" key="4">
    <source>
        <dbReference type="ARBA" id="ARBA00022989"/>
    </source>
</evidence>
<evidence type="ECO:0000256" key="2">
    <source>
        <dbReference type="ARBA" id="ARBA00022475"/>
    </source>
</evidence>
<feature type="transmembrane region" description="Helical" evidence="6">
    <location>
        <begin position="12"/>
        <end position="36"/>
    </location>
</feature>
<feature type="transmembrane region" description="Helical" evidence="6">
    <location>
        <begin position="144"/>
        <end position="162"/>
    </location>
</feature>
<evidence type="ECO:0000256" key="1">
    <source>
        <dbReference type="ARBA" id="ARBA00004651"/>
    </source>
</evidence>
<feature type="transmembrane region" description="Helical" evidence="6">
    <location>
        <begin position="115"/>
        <end position="132"/>
    </location>
</feature>
<dbReference type="InterPro" id="IPR051311">
    <property type="entry name" value="DedA_domain"/>
</dbReference>
<dbReference type="PANTHER" id="PTHR42709:SF6">
    <property type="entry name" value="UNDECAPRENYL PHOSPHATE TRANSPORTER A"/>
    <property type="match status" value="1"/>
</dbReference>
<dbReference type="PANTHER" id="PTHR42709">
    <property type="entry name" value="ALKALINE PHOSPHATASE LIKE PROTEIN"/>
    <property type="match status" value="1"/>
</dbReference>
<comment type="caution">
    <text evidence="8">The sequence shown here is derived from an EMBL/GenBank/DDBJ whole genome shotgun (WGS) entry which is preliminary data.</text>
</comment>
<name>A0A1G1YLF1_9BACT</name>
<evidence type="ECO:0000259" key="7">
    <source>
        <dbReference type="Pfam" id="PF09335"/>
    </source>
</evidence>
<feature type="transmembrane region" description="Helical" evidence="6">
    <location>
        <begin position="56"/>
        <end position="79"/>
    </location>
</feature>